<evidence type="ECO:0000313" key="4">
    <source>
        <dbReference type="EMBL" id="EDO05206.1"/>
    </source>
</evidence>
<evidence type="ECO:0000313" key="5">
    <source>
        <dbReference type="Proteomes" id="UP000002173"/>
    </source>
</evidence>
<name>A7AXD3_BABBO</name>
<comment type="caution">
    <text evidence="4">The sequence shown here is derived from an EMBL/GenBank/DDBJ whole genome shotgun (WGS) entry which is preliminary data.</text>
</comment>
<organism evidence="4 5">
    <name type="scientific">Babesia bovis</name>
    <dbReference type="NCBI Taxonomy" id="5865"/>
    <lineage>
        <taxon>Eukaryota</taxon>
        <taxon>Sar</taxon>
        <taxon>Alveolata</taxon>
        <taxon>Apicomplexa</taxon>
        <taxon>Aconoidasida</taxon>
        <taxon>Piroplasmida</taxon>
        <taxon>Babesiidae</taxon>
        <taxon>Babesia</taxon>
    </lineage>
</organism>
<reference evidence="4 5" key="1">
    <citation type="journal article" date="2007" name="PLoS Pathog.">
        <title>Genome sequence of Babesia bovis and comparative analysis of apicomplexan hemoprotozoa.</title>
        <authorList>
            <person name="Brayton K.A."/>
            <person name="Lau A.O.T."/>
            <person name="Herndon D.R."/>
            <person name="Hannick L."/>
            <person name="Kappmeyer L.S."/>
            <person name="Berens S.J."/>
            <person name="Bidwell S.L."/>
            <person name="Brown W.C."/>
            <person name="Crabtree J."/>
            <person name="Fadrosh D."/>
            <person name="Feldblum T."/>
            <person name="Forberger H.A."/>
            <person name="Haas B.J."/>
            <person name="Howell J.M."/>
            <person name="Khouri H."/>
            <person name="Koo H."/>
            <person name="Mann D.J."/>
            <person name="Norimine J."/>
            <person name="Paulsen I.T."/>
            <person name="Radune D."/>
            <person name="Ren Q."/>
            <person name="Smith R.K. Jr."/>
            <person name="Suarez C.E."/>
            <person name="White O."/>
            <person name="Wortman J.R."/>
            <person name="Knowles D.P. Jr."/>
            <person name="McElwain T.F."/>
            <person name="Nene V.M."/>
        </authorList>
    </citation>
    <scope>NUCLEOTIDE SEQUENCE [LARGE SCALE GENOMIC DNA]</scope>
    <source>
        <strain evidence="4">T2Bo</strain>
    </source>
</reference>
<evidence type="ECO:0000256" key="1">
    <source>
        <dbReference type="SAM" id="MobiDB-lite"/>
    </source>
</evidence>
<dbReference type="KEGG" id="bbo:BBOV_I001130"/>
<keyword evidence="5" id="KW-1185">Reference proteome</keyword>
<dbReference type="AlphaFoldDB" id="A7AXD3"/>
<dbReference type="Pfam" id="PF23503">
    <property type="entry name" value="Microp_apicomplexa_5"/>
    <property type="match status" value="1"/>
</dbReference>
<feature type="signal peptide" evidence="2">
    <location>
        <begin position="1"/>
        <end position="26"/>
    </location>
</feature>
<evidence type="ECO:0000259" key="3">
    <source>
        <dbReference type="Pfam" id="PF23503"/>
    </source>
</evidence>
<dbReference type="Proteomes" id="UP000002173">
    <property type="component" value="Unassembled WGS sequence"/>
</dbReference>
<reference evidence="5" key="2">
    <citation type="journal article" date="2020" name="Data Brief">
        <title>Transcriptome dataset of Babesia bovis life stages within vertebrate and invertebrate hosts.</title>
        <authorList>
            <person name="Ueti M.W."/>
            <person name="Johnson W.C."/>
            <person name="Kappmeyer L.S."/>
            <person name="Herndon D.R."/>
            <person name="Mousel M.R."/>
            <person name="Reif K.E."/>
            <person name="Taus N.S."/>
            <person name="Ifeonu O.O."/>
            <person name="Silva J.C."/>
            <person name="Suarez C.E."/>
            <person name="Brayton K.A."/>
        </authorList>
    </citation>
    <scope>NUCLEOTIDE SEQUENCE [LARGE SCALE GENOMIC DNA]</scope>
</reference>
<proteinExistence type="predicted"/>
<accession>A7AXD3</accession>
<dbReference type="EMBL" id="AAXT01000006">
    <property type="protein sequence ID" value="EDO05206.1"/>
    <property type="molecule type" value="Genomic_DNA"/>
</dbReference>
<feature type="chain" id="PRO_5002704942" evidence="2">
    <location>
        <begin position="27"/>
        <end position="159"/>
    </location>
</feature>
<dbReference type="RefSeq" id="XP_001608774.1">
    <property type="nucleotide sequence ID" value="XM_001608724.1"/>
</dbReference>
<dbReference type="InterPro" id="IPR056315">
    <property type="entry name" value="SmORF-like_dom_apicomplexa"/>
</dbReference>
<sequence length="159" mass="18110">MKTVSINKLSKLCALVALGLPSIATSTDVAQEQPKKESFLGRFFGKKPEAATKRVEVQEKENSDSEEDIETGEPSNYSVEWYLLPKPLNRAILRYLLPSSLAKKVPEDCNEPIDSLVENEIRKHFIWYGFDWYLLTLPQNRSALRKKLPRDGAKMLPES</sequence>
<evidence type="ECO:0000256" key="2">
    <source>
        <dbReference type="SAM" id="SignalP"/>
    </source>
</evidence>
<keyword evidence="2" id="KW-0732">Signal</keyword>
<dbReference type="GeneID" id="5476857"/>
<feature type="domain" description="SmORF-like" evidence="3">
    <location>
        <begin position="4"/>
        <end position="93"/>
    </location>
</feature>
<dbReference type="InParanoid" id="A7AXD3"/>
<dbReference type="VEuPathDB" id="PiroplasmaDB:BBOV_I001130"/>
<feature type="compositionally biased region" description="Basic and acidic residues" evidence="1">
    <location>
        <begin position="52"/>
        <end position="63"/>
    </location>
</feature>
<gene>
    <name evidence="4" type="ORF">BBOV_I001130</name>
</gene>
<feature type="region of interest" description="Disordered" evidence="1">
    <location>
        <begin position="52"/>
        <end position="73"/>
    </location>
</feature>
<protein>
    <submittedName>
        <fullName evidence="4">SmORF</fullName>
    </submittedName>
</protein>
<reference evidence="5" key="3">
    <citation type="journal article" date="2021" name="Int. J. Parasitol.">
        <title>Comparative analysis of gene expression between Babesia bovis blood stages and kinetes allowed by improved genome annotation.</title>
        <authorList>
            <person name="Ueti M.W."/>
            <person name="Johnson W.C."/>
            <person name="Kappmeyer L.S."/>
            <person name="Herndon D.R."/>
            <person name="Mousel M.R."/>
            <person name="Reif K.E."/>
            <person name="Taus N.S."/>
            <person name="Ifeonu O.O."/>
            <person name="Silva J.C."/>
            <person name="Suarez C.E."/>
            <person name="Brayton K.A."/>
        </authorList>
    </citation>
    <scope>NUCLEOTIDE SEQUENCE [LARGE SCALE GENOMIC DNA]</scope>
</reference>